<feature type="region of interest" description="Disordered" evidence="1">
    <location>
        <begin position="499"/>
        <end position="574"/>
    </location>
</feature>
<gene>
    <name evidence="2" type="ORF">SMAX5B_007476</name>
</gene>
<evidence type="ECO:0000313" key="3">
    <source>
        <dbReference type="Proteomes" id="UP000246464"/>
    </source>
</evidence>
<feature type="compositionally biased region" description="Basic and acidic residues" evidence="1">
    <location>
        <begin position="440"/>
        <end position="475"/>
    </location>
</feature>
<feature type="compositionally biased region" description="Polar residues" evidence="1">
    <location>
        <begin position="131"/>
        <end position="162"/>
    </location>
</feature>
<proteinExistence type="predicted"/>
<sequence>MACEKLVHPLEQFEPHKFQGKWSIVAGSLNHTASMEALRRRDSITVYFSNSSGDSTFSYTQINRFGDLCQYLRYNVSVQHNTFNFDVQDRFELTGTFLYTSCPDCVVMQWSDKKAPRAEPEEDIDVLESGAQDQNLQESQTLSRTETGNASKLENQESTSETLEVATEQMLQAVQAQEGSEKPVDECGDAFPPPPPPLIALPTDECFETEGFSSLACNVSEWISDAEIISGPAEELMSADKEWAQTTQITELVHQEVDSISEEMAEDHMTAEENDTELHILPDGFDNRGPVNNTSGAAHHSSSHSKKSDDICALRSPPYADESDEEEEVSMDVTSCQQEWGTLDIRGTPLQPSYSANVSVSTEQNTSLTSPLPAVLSAKQQEELLPKSKCGLTPKRANQEAAQQVQRQGSPPLSTVAMELSNQGGAASLGFGCVEAVRERHSRAGERTEGEREQTGEEEGRKESGLERSKAEGQHGRGLLRYSKTEEYSCGVYFQHRKDHRMESDSCDDSQSDSGVSADFSPCSTLEGNTTISTGTRATAPKETPIEREIRRTIEREHSLRRSRGLPNPPTSPEYVEIPLRKTVLHQSLTTNSEKCQGKDRQFAGKKMQHEIHEEAQREQDLVKLGKVPGFYDKGTVRQLKERKQLFEAFQQPSDSTLTVSTRSNPTSWSSASDISTLENQEDTLSQTSTIGGLYVGRRGSVDMLNPTENSIEAKGGDKTSSKQEIGFSKGTSRQVIIVDKNLSGPAQKLYHAKHEIEPVTTVDSGSPNISSSGTGEDGGINRRLQDKDEEEEEAPKDNPFFKLRSSTNVVKVEQDIREAQERERDLHKQRISLYGGRGVAKGGEGGSEAGERPATIEEKIPTMSSSSLNGLAVLDIPDSSPRWRTGPSAAHQSAGKLNIWPPAQAEEEMTTQQEFLRIPRTPRQKNPLVQRWESGLVNGHSEEDD</sequence>
<name>A0A2U9BNT9_SCOMX</name>
<dbReference type="InterPro" id="IPR042779">
    <property type="entry name" value="MISP/MISP3-like"/>
</dbReference>
<feature type="compositionally biased region" description="Polar residues" evidence="1">
    <location>
        <begin position="762"/>
        <end position="775"/>
    </location>
</feature>
<feature type="region of interest" description="Disordered" evidence="1">
    <location>
        <begin position="280"/>
        <end position="332"/>
    </location>
</feature>
<feature type="region of interest" description="Disordered" evidence="1">
    <location>
        <begin position="905"/>
        <end position="946"/>
    </location>
</feature>
<feature type="compositionally biased region" description="Acidic residues" evidence="1">
    <location>
        <begin position="321"/>
        <end position="330"/>
    </location>
</feature>
<feature type="compositionally biased region" description="Polar residues" evidence="1">
    <location>
        <begin position="400"/>
        <end position="413"/>
    </location>
</feature>
<dbReference type="Proteomes" id="UP000246464">
    <property type="component" value="Chromosome 8"/>
</dbReference>
<keyword evidence="3" id="KW-1185">Reference proteome</keyword>
<dbReference type="STRING" id="52904.ENSSMAP00000024103"/>
<dbReference type="InterPro" id="IPR012674">
    <property type="entry name" value="Calycin"/>
</dbReference>
<evidence type="ECO:0000256" key="1">
    <source>
        <dbReference type="SAM" id="MobiDB-lite"/>
    </source>
</evidence>
<feature type="region of interest" description="Disordered" evidence="1">
    <location>
        <begin position="347"/>
        <end position="369"/>
    </location>
</feature>
<feature type="compositionally biased region" description="Polar residues" evidence="1">
    <location>
        <begin position="522"/>
        <end position="537"/>
    </location>
</feature>
<feature type="region of interest" description="Disordered" evidence="1">
    <location>
        <begin position="396"/>
        <end position="415"/>
    </location>
</feature>
<dbReference type="EMBL" id="CP026250">
    <property type="protein sequence ID" value="AWP05805.1"/>
    <property type="molecule type" value="Genomic_DNA"/>
</dbReference>
<feature type="compositionally biased region" description="Polar residues" evidence="1">
    <location>
        <begin position="350"/>
        <end position="369"/>
    </location>
</feature>
<dbReference type="PANTHER" id="PTHR18839:SF0">
    <property type="entry name" value="MITOTIC INTERACTOR AND SUBSTRATE OF PLK1 ISOFORM X1-RELATED"/>
    <property type="match status" value="1"/>
</dbReference>
<feature type="region of interest" description="Disordered" evidence="1">
    <location>
        <begin position="440"/>
        <end position="481"/>
    </location>
</feature>
<dbReference type="PANTHER" id="PTHR18839">
    <property type="entry name" value="MITOTIC INTERACTOR AND SUBSTRATE OF PLK1 MISP FAMILY MEMBER"/>
    <property type="match status" value="1"/>
</dbReference>
<protein>
    <submittedName>
        <fullName evidence="2">Putative mitotic interactor and substrate of PLK1</fullName>
    </submittedName>
</protein>
<accession>A0A2U9BNT9</accession>
<evidence type="ECO:0000313" key="2">
    <source>
        <dbReference type="EMBL" id="AWP05805.1"/>
    </source>
</evidence>
<dbReference type="Gene3D" id="2.40.128.20">
    <property type="match status" value="1"/>
</dbReference>
<feature type="compositionally biased region" description="Basic and acidic residues" evidence="1">
    <location>
        <begin position="544"/>
        <end position="560"/>
    </location>
</feature>
<dbReference type="SUPFAM" id="SSF50814">
    <property type="entry name" value="Lipocalins"/>
    <property type="match status" value="1"/>
</dbReference>
<reference evidence="2 3" key="1">
    <citation type="submission" date="2017-12" db="EMBL/GenBank/DDBJ databases">
        <title>Integrating genomic resources of turbot (Scophthalmus maximus) in depth evaluation of genetic and physical mapping variation across individuals.</title>
        <authorList>
            <person name="Martinez P."/>
        </authorList>
    </citation>
    <scope>NUCLEOTIDE SEQUENCE [LARGE SCALE GENOMIC DNA]</scope>
</reference>
<feature type="region of interest" description="Disordered" evidence="1">
    <location>
        <begin position="706"/>
        <end position="729"/>
    </location>
</feature>
<organism evidence="2 3">
    <name type="scientific">Scophthalmus maximus</name>
    <name type="common">Turbot</name>
    <name type="synonym">Psetta maxima</name>
    <dbReference type="NCBI Taxonomy" id="52904"/>
    <lineage>
        <taxon>Eukaryota</taxon>
        <taxon>Metazoa</taxon>
        <taxon>Chordata</taxon>
        <taxon>Craniata</taxon>
        <taxon>Vertebrata</taxon>
        <taxon>Euteleostomi</taxon>
        <taxon>Actinopterygii</taxon>
        <taxon>Neopterygii</taxon>
        <taxon>Teleostei</taxon>
        <taxon>Neoteleostei</taxon>
        <taxon>Acanthomorphata</taxon>
        <taxon>Carangaria</taxon>
        <taxon>Pleuronectiformes</taxon>
        <taxon>Pleuronectoidei</taxon>
        <taxon>Scophthalmidae</taxon>
        <taxon>Scophthalmus</taxon>
    </lineage>
</organism>
<feature type="region of interest" description="Disordered" evidence="1">
    <location>
        <begin position="756"/>
        <end position="801"/>
    </location>
</feature>
<feature type="region of interest" description="Disordered" evidence="1">
    <location>
        <begin position="129"/>
        <end position="162"/>
    </location>
</feature>
<dbReference type="AlphaFoldDB" id="A0A2U9BNT9"/>